<evidence type="ECO:0000313" key="2">
    <source>
        <dbReference type="EMBL" id="GFD55298.1"/>
    </source>
</evidence>
<feature type="compositionally biased region" description="Polar residues" evidence="1">
    <location>
        <begin position="72"/>
        <end position="81"/>
    </location>
</feature>
<reference evidence="2" key="1">
    <citation type="journal article" date="2019" name="Sci. Rep.">
        <title>Draft genome of Tanacetum cinerariifolium, the natural source of mosquito coil.</title>
        <authorList>
            <person name="Yamashiro T."/>
            <person name="Shiraishi A."/>
            <person name="Satake H."/>
            <person name="Nakayama K."/>
        </authorList>
    </citation>
    <scope>NUCLEOTIDE SEQUENCE</scope>
</reference>
<name>A0A699XBE6_TANCI</name>
<dbReference type="EMBL" id="BKCJ011816348">
    <property type="protein sequence ID" value="GFD55298.1"/>
    <property type="molecule type" value="Genomic_DNA"/>
</dbReference>
<feature type="compositionally biased region" description="Acidic residues" evidence="1">
    <location>
        <begin position="85"/>
        <end position="94"/>
    </location>
</feature>
<organism evidence="2">
    <name type="scientific">Tanacetum cinerariifolium</name>
    <name type="common">Dalmatian daisy</name>
    <name type="synonym">Chrysanthemum cinerariifolium</name>
    <dbReference type="NCBI Taxonomy" id="118510"/>
    <lineage>
        <taxon>Eukaryota</taxon>
        <taxon>Viridiplantae</taxon>
        <taxon>Streptophyta</taxon>
        <taxon>Embryophyta</taxon>
        <taxon>Tracheophyta</taxon>
        <taxon>Spermatophyta</taxon>
        <taxon>Magnoliopsida</taxon>
        <taxon>eudicotyledons</taxon>
        <taxon>Gunneridae</taxon>
        <taxon>Pentapetalae</taxon>
        <taxon>asterids</taxon>
        <taxon>campanulids</taxon>
        <taxon>Asterales</taxon>
        <taxon>Asteraceae</taxon>
        <taxon>Asteroideae</taxon>
        <taxon>Anthemideae</taxon>
        <taxon>Anthemidinae</taxon>
        <taxon>Tanacetum</taxon>
    </lineage>
</organism>
<comment type="caution">
    <text evidence="2">The sequence shown here is derived from an EMBL/GenBank/DDBJ whole genome shotgun (WGS) entry which is preliminary data.</text>
</comment>
<evidence type="ECO:0000256" key="1">
    <source>
        <dbReference type="SAM" id="MobiDB-lite"/>
    </source>
</evidence>
<protein>
    <submittedName>
        <fullName evidence="2">Uncharacterized protein</fullName>
    </submittedName>
</protein>
<feature type="region of interest" description="Disordered" evidence="1">
    <location>
        <begin position="69"/>
        <end position="94"/>
    </location>
</feature>
<dbReference type="AlphaFoldDB" id="A0A699XBE6"/>
<proteinExistence type="predicted"/>
<accession>A0A699XBE6</accession>
<feature type="non-terminal residue" evidence="2">
    <location>
        <position position="94"/>
    </location>
</feature>
<sequence>SDDGSSNVGSPGVIVLGYDRLPMMPEAPYSYVEAAMQEPPPPDFVPEPVYPEFMPYEDDVVLAGEQPLPATVSPTADSSGYITEFDPEEDPEEE</sequence>
<feature type="non-terminal residue" evidence="2">
    <location>
        <position position="1"/>
    </location>
</feature>
<gene>
    <name evidence="2" type="ORF">Tci_927267</name>
</gene>